<feature type="transmembrane region" description="Helical" evidence="8">
    <location>
        <begin position="215"/>
        <end position="234"/>
    </location>
</feature>
<dbReference type="OrthoDB" id="870437at2"/>
<dbReference type="Proteomes" id="UP000305398">
    <property type="component" value="Chromosome"/>
</dbReference>
<organism evidence="9 10">
    <name type="scientific">Hymenobacter jejuensis</name>
    <dbReference type="NCBI Taxonomy" id="2502781"/>
    <lineage>
        <taxon>Bacteria</taxon>
        <taxon>Pseudomonadati</taxon>
        <taxon>Bacteroidota</taxon>
        <taxon>Cytophagia</taxon>
        <taxon>Cytophagales</taxon>
        <taxon>Hymenobacteraceae</taxon>
        <taxon>Hymenobacter</taxon>
    </lineage>
</organism>
<evidence type="ECO:0008006" key="11">
    <source>
        <dbReference type="Google" id="ProtNLM"/>
    </source>
</evidence>
<dbReference type="InterPro" id="IPR050297">
    <property type="entry name" value="LipidA_mod_glycosyltrf_83"/>
</dbReference>
<feature type="transmembrane region" description="Helical" evidence="8">
    <location>
        <begin position="17"/>
        <end position="35"/>
    </location>
</feature>
<keyword evidence="2" id="KW-1003">Cell membrane</keyword>
<feature type="transmembrane region" description="Helical" evidence="8">
    <location>
        <begin position="420"/>
        <end position="441"/>
    </location>
</feature>
<dbReference type="PANTHER" id="PTHR33908">
    <property type="entry name" value="MANNOSYLTRANSFERASE YKCB-RELATED"/>
    <property type="match status" value="1"/>
</dbReference>
<evidence type="ECO:0000256" key="2">
    <source>
        <dbReference type="ARBA" id="ARBA00022475"/>
    </source>
</evidence>
<evidence type="ECO:0000256" key="5">
    <source>
        <dbReference type="ARBA" id="ARBA00022692"/>
    </source>
</evidence>
<dbReference type="PANTHER" id="PTHR33908:SF11">
    <property type="entry name" value="MEMBRANE PROTEIN"/>
    <property type="match status" value="1"/>
</dbReference>
<keyword evidence="10" id="KW-1185">Reference proteome</keyword>
<evidence type="ECO:0000256" key="4">
    <source>
        <dbReference type="ARBA" id="ARBA00022679"/>
    </source>
</evidence>
<evidence type="ECO:0000256" key="7">
    <source>
        <dbReference type="ARBA" id="ARBA00023136"/>
    </source>
</evidence>
<keyword evidence="7 8" id="KW-0472">Membrane</keyword>
<comment type="subcellular location">
    <subcellularLocation>
        <location evidence="1">Cell membrane</location>
        <topology evidence="1">Multi-pass membrane protein</topology>
    </subcellularLocation>
</comment>
<feature type="transmembrane region" description="Helical" evidence="8">
    <location>
        <begin position="364"/>
        <end position="389"/>
    </location>
</feature>
<evidence type="ECO:0000256" key="3">
    <source>
        <dbReference type="ARBA" id="ARBA00022676"/>
    </source>
</evidence>
<dbReference type="AlphaFoldDB" id="A0A5B7ZYN5"/>
<reference evidence="9 10" key="1">
    <citation type="submission" date="2019-06" db="EMBL/GenBank/DDBJ databases">
        <authorList>
            <person name="Srinivasan S."/>
        </authorList>
    </citation>
    <scope>NUCLEOTIDE SEQUENCE [LARGE SCALE GENOMIC DNA]</scope>
    <source>
        <strain evidence="9 10">17J68-5</strain>
    </source>
</reference>
<dbReference type="RefSeq" id="WP_139514787.1">
    <property type="nucleotide sequence ID" value="NZ_CP040896.1"/>
</dbReference>
<evidence type="ECO:0000256" key="8">
    <source>
        <dbReference type="SAM" id="Phobius"/>
    </source>
</evidence>
<evidence type="ECO:0000313" key="10">
    <source>
        <dbReference type="Proteomes" id="UP000305398"/>
    </source>
</evidence>
<accession>A0A5B7ZYN5</accession>
<feature type="transmembrane region" description="Helical" evidence="8">
    <location>
        <begin position="94"/>
        <end position="116"/>
    </location>
</feature>
<sequence>MLSPSFADQRLPAVPRWFWLALGVLHGAFFLYQVYNQYYIFPDTDRYLTAATNLRQAGELYALPLSEPRHPQEYTIRPPGYPLFLLALGGTSEGFPWVVLLVQNLLSFFNLSLIALCLRRHQPKPWNWGALLALIATYPAQFIYANVLMSELLLQTCVVVLWYCAWAYSERQKPHYLLGAALALTAAMLTKPVFYPFCGVFLFISAVVAWRMRRLVLLACGLLPLLAALLFQGWNYQRTGYFHFSSIAEINLLRYNVRGVLQQTEGVDSAERFVREVVMKANELPSFAAQQRYITAQSWSVLARYPLVAVRLHMQGTLNCFLDPGRFDWVHFLGLSSQSDAGLLAKLHAKGYAAIWQYARQMPVALLVAFLVIAIANGLRLVLLGRFLLSRSYAWPLRLVVAVLVFYVVFLTGPLGAARFLVPVFPLIALSATLGLLQRSIKSPAV</sequence>
<evidence type="ECO:0000256" key="6">
    <source>
        <dbReference type="ARBA" id="ARBA00022989"/>
    </source>
</evidence>
<dbReference type="GO" id="GO:0005886">
    <property type="term" value="C:plasma membrane"/>
    <property type="evidence" value="ECO:0007669"/>
    <property type="project" value="UniProtKB-SubCell"/>
</dbReference>
<feature type="transmembrane region" description="Helical" evidence="8">
    <location>
        <begin position="176"/>
        <end position="209"/>
    </location>
</feature>
<dbReference type="KEGG" id="hyj:FHG12_05550"/>
<keyword evidence="4" id="KW-0808">Transferase</keyword>
<name>A0A5B7ZYN5_9BACT</name>
<gene>
    <name evidence="9" type="ORF">FHG12_05550</name>
</gene>
<feature type="transmembrane region" description="Helical" evidence="8">
    <location>
        <begin position="128"/>
        <end position="146"/>
    </location>
</feature>
<evidence type="ECO:0000313" key="9">
    <source>
        <dbReference type="EMBL" id="QDA59606.1"/>
    </source>
</evidence>
<protein>
    <recommendedName>
        <fullName evidence="11">Glycosyltransferase RgtA/B/C/D-like domain-containing protein</fullName>
    </recommendedName>
</protein>
<proteinExistence type="predicted"/>
<dbReference type="GO" id="GO:0016763">
    <property type="term" value="F:pentosyltransferase activity"/>
    <property type="evidence" value="ECO:0007669"/>
    <property type="project" value="TreeGrafter"/>
</dbReference>
<keyword evidence="3" id="KW-0328">Glycosyltransferase</keyword>
<dbReference type="EMBL" id="CP040896">
    <property type="protein sequence ID" value="QDA59606.1"/>
    <property type="molecule type" value="Genomic_DNA"/>
</dbReference>
<dbReference type="GO" id="GO:0009103">
    <property type="term" value="P:lipopolysaccharide biosynthetic process"/>
    <property type="evidence" value="ECO:0007669"/>
    <property type="project" value="UniProtKB-ARBA"/>
</dbReference>
<keyword evidence="5 8" id="KW-0812">Transmembrane</keyword>
<evidence type="ECO:0000256" key="1">
    <source>
        <dbReference type="ARBA" id="ARBA00004651"/>
    </source>
</evidence>
<feature type="transmembrane region" description="Helical" evidence="8">
    <location>
        <begin position="395"/>
        <end position="413"/>
    </location>
</feature>
<keyword evidence="6 8" id="KW-1133">Transmembrane helix</keyword>